<feature type="domain" description="Helix-hairpin-helix DNA-binding motif class 1" evidence="2">
    <location>
        <begin position="48"/>
        <end position="67"/>
    </location>
</feature>
<dbReference type="GO" id="GO:0003677">
    <property type="term" value="F:DNA binding"/>
    <property type="evidence" value="ECO:0007669"/>
    <property type="project" value="InterPro"/>
</dbReference>
<evidence type="ECO:0000259" key="2">
    <source>
        <dbReference type="SMART" id="SM00278"/>
    </source>
</evidence>
<dbReference type="Pfam" id="PF12836">
    <property type="entry name" value="HHH_3"/>
    <property type="match status" value="1"/>
</dbReference>
<evidence type="ECO:0000313" key="3">
    <source>
        <dbReference type="EMBL" id="CAA6822861.1"/>
    </source>
</evidence>
<organism evidence="3">
    <name type="scientific">uncultured Sulfurovum sp</name>
    <dbReference type="NCBI Taxonomy" id="269237"/>
    <lineage>
        <taxon>Bacteria</taxon>
        <taxon>Pseudomonadati</taxon>
        <taxon>Campylobacterota</taxon>
        <taxon>Epsilonproteobacteria</taxon>
        <taxon>Campylobacterales</taxon>
        <taxon>Sulfurovaceae</taxon>
        <taxon>Sulfurovum</taxon>
        <taxon>environmental samples</taxon>
    </lineage>
</organism>
<reference evidence="3" key="1">
    <citation type="submission" date="2020-01" db="EMBL/GenBank/DDBJ databases">
        <authorList>
            <person name="Meier V. D."/>
            <person name="Meier V D."/>
        </authorList>
    </citation>
    <scope>NUCLEOTIDE SEQUENCE</scope>
    <source>
        <strain evidence="3">HLG_WM_MAG_06</strain>
    </source>
</reference>
<dbReference type="Gene3D" id="1.10.150.320">
    <property type="entry name" value="Photosystem II 12 kDa extrinsic protein"/>
    <property type="match status" value="1"/>
</dbReference>
<feature type="compositionally biased region" description="Basic and acidic residues" evidence="1">
    <location>
        <begin position="80"/>
        <end position="116"/>
    </location>
</feature>
<keyword evidence="3" id="KW-0396">Initiation factor</keyword>
<dbReference type="SUPFAM" id="SSF47781">
    <property type="entry name" value="RuvA domain 2-like"/>
    <property type="match status" value="1"/>
</dbReference>
<feature type="domain" description="Helix-hairpin-helix DNA-binding motif class 1" evidence="2">
    <location>
        <begin position="19"/>
        <end position="38"/>
    </location>
</feature>
<evidence type="ECO:0000256" key="1">
    <source>
        <dbReference type="SAM" id="MobiDB-lite"/>
    </source>
</evidence>
<gene>
    <name evidence="3" type="ORF">HELGO_WM27070</name>
</gene>
<dbReference type="EMBL" id="CACVAP010000105">
    <property type="protein sequence ID" value="CAA6822861.1"/>
    <property type="molecule type" value="Genomic_DNA"/>
</dbReference>
<keyword evidence="3" id="KW-0648">Protein biosynthesis</keyword>
<dbReference type="PANTHER" id="PTHR21180:SF32">
    <property type="entry name" value="ENDONUCLEASE_EXONUCLEASE_PHOSPHATASE FAMILY DOMAIN-CONTAINING PROTEIN 1"/>
    <property type="match status" value="1"/>
</dbReference>
<proteinExistence type="predicted"/>
<dbReference type="AlphaFoldDB" id="A0A6S6TIJ7"/>
<protein>
    <submittedName>
        <fullName evidence="3">Transcription initiation factor IIF beta subunit</fullName>
    </submittedName>
</protein>
<dbReference type="InterPro" id="IPR003583">
    <property type="entry name" value="Hlx-hairpin-Hlx_DNA-bd_motif"/>
</dbReference>
<dbReference type="InterPro" id="IPR051675">
    <property type="entry name" value="Endo/Exo/Phosphatase_dom_1"/>
</dbReference>
<sequence length="116" mass="12574">MAISLSLLSALNVQNASKDELMCIKGIGEKKANAIMKYRKSNKLKSADDLLELKGFGKVLVKNIEKDIKSVACGGKKSAKKSDSKKSDSKKSDSKKSDSKKSDSKKSDSKKSDSKE</sequence>
<dbReference type="SMART" id="SM00278">
    <property type="entry name" value="HhH1"/>
    <property type="match status" value="2"/>
</dbReference>
<accession>A0A6S6TIJ7</accession>
<dbReference type="GO" id="GO:0006281">
    <property type="term" value="P:DNA repair"/>
    <property type="evidence" value="ECO:0007669"/>
    <property type="project" value="InterPro"/>
</dbReference>
<dbReference type="GO" id="GO:0003743">
    <property type="term" value="F:translation initiation factor activity"/>
    <property type="evidence" value="ECO:0007669"/>
    <property type="project" value="UniProtKB-KW"/>
</dbReference>
<feature type="region of interest" description="Disordered" evidence="1">
    <location>
        <begin position="73"/>
        <end position="116"/>
    </location>
</feature>
<name>A0A6S6TIJ7_9BACT</name>
<dbReference type="PANTHER" id="PTHR21180">
    <property type="entry name" value="ENDONUCLEASE/EXONUCLEASE/PHOSPHATASE FAMILY DOMAIN-CONTAINING PROTEIN 1"/>
    <property type="match status" value="1"/>
</dbReference>
<dbReference type="InterPro" id="IPR010994">
    <property type="entry name" value="RuvA_2-like"/>
</dbReference>